<gene>
    <name evidence="2" type="ORF">A7K69_14980</name>
</gene>
<reference evidence="3" key="1">
    <citation type="submission" date="2016-05" db="EMBL/GenBank/DDBJ databases">
        <authorList>
            <person name="Wang W."/>
            <person name="Zhu L."/>
        </authorList>
    </citation>
    <scope>NUCLEOTIDE SEQUENCE [LARGE SCALE GENOMIC DNA]</scope>
    <source>
        <strain evidence="3">W-2</strain>
    </source>
</reference>
<dbReference type="AlphaFoldDB" id="A0A1B7KMR3"/>
<accession>A0A1B7KMR3</accession>
<evidence type="ECO:0000313" key="2">
    <source>
        <dbReference type="EMBL" id="OAT71383.1"/>
    </source>
</evidence>
<evidence type="ECO:0000313" key="3">
    <source>
        <dbReference type="Proteomes" id="UP000078290"/>
    </source>
</evidence>
<evidence type="ECO:0000256" key="1">
    <source>
        <dbReference type="SAM" id="MobiDB-lite"/>
    </source>
</evidence>
<feature type="region of interest" description="Disordered" evidence="1">
    <location>
        <begin position="1"/>
        <end position="23"/>
    </location>
</feature>
<organism evidence="2 3">
    <name type="scientific">Parageobacillus thermoglucosidasius</name>
    <name type="common">Geobacillus thermoglucosidasius</name>
    <dbReference type="NCBI Taxonomy" id="1426"/>
    <lineage>
        <taxon>Bacteria</taxon>
        <taxon>Bacillati</taxon>
        <taxon>Bacillota</taxon>
        <taxon>Bacilli</taxon>
        <taxon>Bacillales</taxon>
        <taxon>Anoxybacillaceae</taxon>
        <taxon>Parageobacillus</taxon>
    </lineage>
</organism>
<protein>
    <submittedName>
        <fullName evidence="2">Uncharacterized protein</fullName>
    </submittedName>
</protein>
<sequence>MQKLRKKRWKKTKASKRESDTAKKGVSNAFFRVSARFAQGKIPLMECFYFLCSEKRKANGVQKIEVHH</sequence>
<dbReference type="Proteomes" id="UP000078290">
    <property type="component" value="Unassembled WGS sequence"/>
</dbReference>
<comment type="caution">
    <text evidence="2">The sequence shown here is derived from an EMBL/GenBank/DDBJ whole genome shotgun (WGS) entry which is preliminary data.</text>
</comment>
<dbReference type="EMBL" id="LXMA01000043">
    <property type="protein sequence ID" value="OAT71383.1"/>
    <property type="molecule type" value="Genomic_DNA"/>
</dbReference>
<proteinExistence type="predicted"/>
<feature type="compositionally biased region" description="Basic residues" evidence="1">
    <location>
        <begin position="1"/>
        <end position="14"/>
    </location>
</feature>
<name>A0A1B7KMR3_PARTM</name>